<reference evidence="5" key="1">
    <citation type="submission" date="2021-02" db="EMBL/GenBank/DDBJ databases">
        <authorList>
            <person name="Steward A R."/>
        </authorList>
    </citation>
    <scope>NUCLEOTIDE SEQUENCE</scope>
</reference>
<name>A0A821QHE3_9NEOP</name>
<proteinExistence type="inferred from homology"/>
<evidence type="ECO:0000256" key="2">
    <source>
        <dbReference type="ARBA" id="ARBA00022448"/>
    </source>
</evidence>
<accession>A0A821QHE3</accession>
<evidence type="ECO:0000313" key="6">
    <source>
        <dbReference type="Proteomes" id="UP000663880"/>
    </source>
</evidence>
<keyword evidence="3" id="KW-0406">Ion transport</keyword>
<protein>
    <recommendedName>
        <fullName evidence="7">V-type proton ATPase subunit D</fullName>
    </recommendedName>
</protein>
<dbReference type="GO" id="GO:0046961">
    <property type="term" value="F:proton-transporting ATPase activity, rotational mechanism"/>
    <property type="evidence" value="ECO:0007669"/>
    <property type="project" value="InterPro"/>
</dbReference>
<keyword evidence="2" id="KW-0813">Transport</keyword>
<evidence type="ECO:0000256" key="1">
    <source>
        <dbReference type="ARBA" id="ARBA00005850"/>
    </source>
</evidence>
<keyword evidence="6" id="KW-1185">Reference proteome</keyword>
<gene>
    <name evidence="5" type="ORF">PMACD_LOCUS4834</name>
</gene>
<organism evidence="5 6">
    <name type="scientific">Pieris macdunnoughi</name>
    <dbReference type="NCBI Taxonomy" id="345717"/>
    <lineage>
        <taxon>Eukaryota</taxon>
        <taxon>Metazoa</taxon>
        <taxon>Ecdysozoa</taxon>
        <taxon>Arthropoda</taxon>
        <taxon>Hexapoda</taxon>
        <taxon>Insecta</taxon>
        <taxon>Pterygota</taxon>
        <taxon>Neoptera</taxon>
        <taxon>Endopterygota</taxon>
        <taxon>Lepidoptera</taxon>
        <taxon>Glossata</taxon>
        <taxon>Ditrysia</taxon>
        <taxon>Papilionoidea</taxon>
        <taxon>Pieridae</taxon>
        <taxon>Pierinae</taxon>
        <taxon>Pieris</taxon>
    </lineage>
</organism>
<dbReference type="OrthoDB" id="7676488at2759"/>
<dbReference type="EMBL" id="CAJOBZ010000009">
    <property type="protein sequence ID" value="CAF4824893.1"/>
    <property type="molecule type" value="Genomic_DNA"/>
</dbReference>
<dbReference type="PANTHER" id="PTHR11671">
    <property type="entry name" value="V-TYPE ATP SYNTHASE SUBUNIT D"/>
    <property type="match status" value="1"/>
</dbReference>
<dbReference type="Gene3D" id="1.10.287.3240">
    <property type="match status" value="1"/>
</dbReference>
<evidence type="ECO:0000256" key="3">
    <source>
        <dbReference type="ARBA" id="ARBA00023065"/>
    </source>
</evidence>
<sequence>MNSENRYPVTASLFMLREIKQRQEKVNRGYQLLKRKAEALRLRGRQATAALATVQALVGHSLKEAYISLAGIKFTNGESNALVLENVGQAQIRVQRISENISGVPTVSLQAIEDQTAGDSFRYAGLGAGGHRTSETKRAFREVIRILIKFASLRNICLLLDEAVRTTLRKVNGIEKVILPKLRNTEIYILTEMDEREREEYHRLKMVKAKKNFGRLLPNRTERKKCGDIDIPVELSPSKSQTDSIEILEVKPVGVVSTASVSAGDFKPVCLPHYWDDEDLLF</sequence>
<dbReference type="Proteomes" id="UP000663880">
    <property type="component" value="Unassembled WGS sequence"/>
</dbReference>
<comment type="function">
    <text evidence="4">Subunit of the V1 complex of vacuolar(H+)-ATPase (V-ATPase), a multisubunit enzyme composed of a peripheral complex (V1) that hydrolyzes ATP and a membrane integral complex (V0) that translocates protons. V-ATPase is responsible for acidifying and maintaining the pH of intracellular compartments and in some cell types, is targeted to the plasma membrane, where it is responsible for acidifying the extracellular environment.</text>
</comment>
<comment type="similarity">
    <text evidence="1">Belongs to the V-ATPase D subunit family.</text>
</comment>
<evidence type="ECO:0008006" key="7">
    <source>
        <dbReference type="Google" id="ProtNLM"/>
    </source>
</evidence>
<evidence type="ECO:0000256" key="4">
    <source>
        <dbReference type="ARBA" id="ARBA00045737"/>
    </source>
</evidence>
<dbReference type="Pfam" id="PF01813">
    <property type="entry name" value="ATP-synt_D"/>
    <property type="match status" value="1"/>
</dbReference>
<dbReference type="NCBIfam" id="TIGR00309">
    <property type="entry name" value="V_ATPase_subD"/>
    <property type="match status" value="1"/>
</dbReference>
<dbReference type="InterPro" id="IPR002699">
    <property type="entry name" value="V_ATPase_D"/>
</dbReference>
<dbReference type="AlphaFoldDB" id="A0A821QHE3"/>
<comment type="caution">
    <text evidence="5">The sequence shown here is derived from an EMBL/GenBank/DDBJ whole genome shotgun (WGS) entry which is preliminary data.</text>
</comment>
<evidence type="ECO:0000313" key="5">
    <source>
        <dbReference type="EMBL" id="CAF4824893.1"/>
    </source>
</evidence>